<evidence type="ECO:0000256" key="7">
    <source>
        <dbReference type="ARBA" id="ARBA00035585"/>
    </source>
</evidence>
<feature type="transmembrane region" description="Helical" evidence="8">
    <location>
        <begin position="68"/>
        <end position="90"/>
    </location>
</feature>
<evidence type="ECO:0008006" key="10">
    <source>
        <dbReference type="Google" id="ProtNLM"/>
    </source>
</evidence>
<dbReference type="EMBL" id="UINC01083840">
    <property type="protein sequence ID" value="SVC29940.1"/>
    <property type="molecule type" value="Genomic_DNA"/>
</dbReference>
<comment type="catalytic activity">
    <reaction evidence="7">
        <text>fluoride(in) = fluoride(out)</text>
        <dbReference type="Rhea" id="RHEA:76159"/>
        <dbReference type="ChEBI" id="CHEBI:17051"/>
    </reaction>
    <physiologicalReaction direction="left-to-right" evidence="7">
        <dbReference type="Rhea" id="RHEA:76160"/>
    </physiologicalReaction>
</comment>
<sequence>MAADGWPGGHRGTLAVNVVGAFALGLLGGWTGPALTVVGTGGLGSLTTFSTFAADTTNLADGPGGVAAVRHVAGTLVLGVAAAWLGLAIAG</sequence>
<protein>
    <recommendedName>
        <fullName evidence="10">Fluoride ion transporter CrcB</fullName>
    </recommendedName>
</protein>
<evidence type="ECO:0000256" key="6">
    <source>
        <dbReference type="ARBA" id="ARBA00035120"/>
    </source>
</evidence>
<feature type="transmembrane region" description="Helical" evidence="8">
    <location>
        <begin position="12"/>
        <end position="30"/>
    </location>
</feature>
<dbReference type="AlphaFoldDB" id="A0A382KZP5"/>
<evidence type="ECO:0000256" key="4">
    <source>
        <dbReference type="ARBA" id="ARBA00022989"/>
    </source>
</evidence>
<evidence type="ECO:0000256" key="1">
    <source>
        <dbReference type="ARBA" id="ARBA00004651"/>
    </source>
</evidence>
<reference evidence="9" key="1">
    <citation type="submission" date="2018-05" db="EMBL/GenBank/DDBJ databases">
        <authorList>
            <person name="Lanie J.A."/>
            <person name="Ng W.-L."/>
            <person name="Kazmierczak K.M."/>
            <person name="Andrzejewski T.M."/>
            <person name="Davidsen T.M."/>
            <person name="Wayne K.J."/>
            <person name="Tettelin H."/>
            <person name="Glass J.I."/>
            <person name="Rusch D."/>
            <person name="Podicherti R."/>
            <person name="Tsui H.-C.T."/>
            <person name="Winkler M.E."/>
        </authorList>
    </citation>
    <scope>NUCLEOTIDE SEQUENCE</scope>
</reference>
<evidence type="ECO:0000313" key="9">
    <source>
        <dbReference type="EMBL" id="SVC29940.1"/>
    </source>
</evidence>
<evidence type="ECO:0000256" key="5">
    <source>
        <dbReference type="ARBA" id="ARBA00023136"/>
    </source>
</evidence>
<dbReference type="GO" id="GO:0005886">
    <property type="term" value="C:plasma membrane"/>
    <property type="evidence" value="ECO:0007669"/>
    <property type="project" value="UniProtKB-SubCell"/>
</dbReference>
<organism evidence="9">
    <name type="scientific">marine metagenome</name>
    <dbReference type="NCBI Taxonomy" id="408172"/>
    <lineage>
        <taxon>unclassified sequences</taxon>
        <taxon>metagenomes</taxon>
        <taxon>ecological metagenomes</taxon>
    </lineage>
</organism>
<accession>A0A382KZP5</accession>
<comment type="subcellular location">
    <subcellularLocation>
        <location evidence="1">Cell membrane</location>
        <topology evidence="1">Multi-pass membrane protein</topology>
    </subcellularLocation>
</comment>
<dbReference type="Pfam" id="PF02537">
    <property type="entry name" value="CRCB"/>
    <property type="match status" value="1"/>
</dbReference>
<comment type="similarity">
    <text evidence="6">Belongs to the fluoride channel Fluc/FEX (TC 1.A.43) family.</text>
</comment>
<dbReference type="InterPro" id="IPR003691">
    <property type="entry name" value="FluC"/>
</dbReference>
<evidence type="ECO:0000256" key="2">
    <source>
        <dbReference type="ARBA" id="ARBA00022475"/>
    </source>
</evidence>
<evidence type="ECO:0000256" key="3">
    <source>
        <dbReference type="ARBA" id="ARBA00022692"/>
    </source>
</evidence>
<gene>
    <name evidence="9" type="ORF">METZ01_LOCUS282794</name>
</gene>
<evidence type="ECO:0000256" key="8">
    <source>
        <dbReference type="SAM" id="Phobius"/>
    </source>
</evidence>
<keyword evidence="5 8" id="KW-0472">Membrane</keyword>
<proteinExistence type="inferred from homology"/>
<keyword evidence="2" id="KW-1003">Cell membrane</keyword>
<keyword evidence="3 8" id="KW-0812">Transmembrane</keyword>
<name>A0A382KZP5_9ZZZZ</name>
<keyword evidence="4 8" id="KW-1133">Transmembrane helix</keyword>